<dbReference type="RefSeq" id="WP_274942753.1">
    <property type="nucleotide sequence ID" value="NZ_JANWOI010000001.1"/>
</dbReference>
<gene>
    <name evidence="7 11" type="primary">rplB</name>
    <name evidence="11" type="ORF">NYP16_03700</name>
</gene>
<dbReference type="InterPro" id="IPR014726">
    <property type="entry name" value="Ribosomal_uL2_dom3"/>
</dbReference>
<dbReference type="HAMAP" id="MF_01320_B">
    <property type="entry name" value="Ribosomal_uL2_B"/>
    <property type="match status" value="1"/>
</dbReference>
<evidence type="ECO:0000256" key="5">
    <source>
        <dbReference type="ARBA" id="ARBA00023274"/>
    </source>
</evidence>
<evidence type="ECO:0000256" key="8">
    <source>
        <dbReference type="SAM" id="MobiDB-lite"/>
    </source>
</evidence>
<evidence type="ECO:0000256" key="7">
    <source>
        <dbReference type="HAMAP-Rule" id="MF_01320"/>
    </source>
</evidence>
<feature type="domain" description="Large ribosomal subunit protein uL2 RNA-binding" evidence="10">
    <location>
        <begin position="42"/>
        <end position="118"/>
    </location>
</feature>
<reference evidence="11" key="2">
    <citation type="journal article" date="2023" name="Syst. Appl. Microbiol.">
        <title>Govania unica gen. nov., sp. nov., a rare biosphere bacterium that represents a novel family in the class Alphaproteobacteria.</title>
        <authorList>
            <person name="Vandamme P."/>
            <person name="Peeters C."/>
            <person name="Hettiarachchi A."/>
            <person name="Cnockaert M."/>
            <person name="Carlier A."/>
        </authorList>
    </citation>
    <scope>NUCLEOTIDE SEQUENCE</scope>
    <source>
        <strain evidence="11">LMG 31809</strain>
    </source>
</reference>
<comment type="similarity">
    <text evidence="1 7">Belongs to the universal ribosomal protein uL2 family.</text>
</comment>
<evidence type="ECO:0000313" key="12">
    <source>
        <dbReference type="Proteomes" id="UP001141619"/>
    </source>
</evidence>
<keyword evidence="2 7" id="KW-0699">rRNA-binding</keyword>
<dbReference type="FunFam" id="4.10.950.10:FF:000001">
    <property type="entry name" value="50S ribosomal protein L2"/>
    <property type="match status" value="1"/>
</dbReference>
<comment type="caution">
    <text evidence="11">The sequence shown here is derived from an EMBL/GenBank/DDBJ whole genome shotgun (WGS) entry which is preliminary data.</text>
</comment>
<dbReference type="Proteomes" id="UP001141619">
    <property type="component" value="Unassembled WGS sequence"/>
</dbReference>
<evidence type="ECO:0000259" key="10">
    <source>
        <dbReference type="SMART" id="SM01383"/>
    </source>
</evidence>
<dbReference type="InterPro" id="IPR008991">
    <property type="entry name" value="Translation_prot_SH3-like_sf"/>
</dbReference>
<dbReference type="GO" id="GO:0019843">
    <property type="term" value="F:rRNA binding"/>
    <property type="evidence" value="ECO:0007669"/>
    <property type="project" value="UniProtKB-UniRule"/>
</dbReference>
<dbReference type="PROSITE" id="PS00467">
    <property type="entry name" value="RIBOSOMAL_L2"/>
    <property type="match status" value="1"/>
</dbReference>
<keyword evidence="12" id="KW-1185">Reference proteome</keyword>
<dbReference type="SUPFAM" id="SSF50249">
    <property type="entry name" value="Nucleic acid-binding proteins"/>
    <property type="match status" value="1"/>
</dbReference>
<dbReference type="InterPro" id="IPR022669">
    <property type="entry name" value="Ribosomal_uL2_C"/>
</dbReference>
<dbReference type="SUPFAM" id="SSF50104">
    <property type="entry name" value="Translation proteins SH3-like domain"/>
    <property type="match status" value="1"/>
</dbReference>
<dbReference type="Pfam" id="PF03947">
    <property type="entry name" value="Ribosomal_L2_C"/>
    <property type="match status" value="1"/>
</dbReference>
<dbReference type="InterPro" id="IPR014722">
    <property type="entry name" value="Rib_uL2_dom2"/>
</dbReference>
<evidence type="ECO:0000256" key="3">
    <source>
        <dbReference type="ARBA" id="ARBA00022884"/>
    </source>
</evidence>
<evidence type="ECO:0000256" key="4">
    <source>
        <dbReference type="ARBA" id="ARBA00022980"/>
    </source>
</evidence>
<dbReference type="Gene3D" id="2.40.50.140">
    <property type="entry name" value="Nucleic acid-binding proteins"/>
    <property type="match status" value="1"/>
</dbReference>
<comment type="subunit">
    <text evidence="7">Part of the 50S ribosomal subunit. Forms a bridge to the 30S subunit in the 70S ribosome.</text>
</comment>
<evidence type="ECO:0000256" key="6">
    <source>
        <dbReference type="ARBA" id="ARBA00035242"/>
    </source>
</evidence>
<dbReference type="PANTHER" id="PTHR13691:SF5">
    <property type="entry name" value="LARGE RIBOSOMAL SUBUNIT PROTEIN UL2M"/>
    <property type="match status" value="1"/>
</dbReference>
<keyword evidence="3 7" id="KW-0694">RNA-binding</keyword>
<dbReference type="EMBL" id="JANWOI010000001">
    <property type="protein sequence ID" value="MDA5193058.1"/>
    <property type="molecule type" value="Genomic_DNA"/>
</dbReference>
<dbReference type="SMART" id="SM01383">
    <property type="entry name" value="Ribosomal_L2"/>
    <property type="match status" value="1"/>
</dbReference>
<feature type="domain" description="Large ribosomal subunit protein uL2 C-terminal" evidence="9">
    <location>
        <begin position="124"/>
        <end position="252"/>
    </location>
</feature>
<dbReference type="InterPro" id="IPR012340">
    <property type="entry name" value="NA-bd_OB-fold"/>
</dbReference>
<dbReference type="InterPro" id="IPR005880">
    <property type="entry name" value="Ribosomal_uL2_bac/org-type"/>
</dbReference>
<dbReference type="Gene3D" id="4.10.950.10">
    <property type="entry name" value="Ribosomal protein L2, domain 3"/>
    <property type="match status" value="1"/>
</dbReference>
<comment type="function">
    <text evidence="7">One of the primary rRNA binding proteins. Required for association of the 30S and 50S subunits to form the 70S ribosome, for tRNA binding and peptide bond formation. It has been suggested to have peptidyltransferase activity; this is somewhat controversial. Makes several contacts with the 16S rRNA in the 70S ribosome.</text>
</comment>
<dbReference type="InterPro" id="IPR002171">
    <property type="entry name" value="Ribosomal_uL2"/>
</dbReference>
<dbReference type="FunFam" id="2.30.30.30:FF:000001">
    <property type="entry name" value="50S ribosomal protein L2"/>
    <property type="match status" value="1"/>
</dbReference>
<evidence type="ECO:0000259" key="9">
    <source>
        <dbReference type="SMART" id="SM01382"/>
    </source>
</evidence>
<dbReference type="PIRSF" id="PIRSF002158">
    <property type="entry name" value="Ribosomal_L2"/>
    <property type="match status" value="1"/>
</dbReference>
<dbReference type="FunFam" id="2.40.50.140:FF:000003">
    <property type="entry name" value="50S ribosomal protein L2"/>
    <property type="match status" value="1"/>
</dbReference>
<dbReference type="GO" id="GO:0016740">
    <property type="term" value="F:transferase activity"/>
    <property type="evidence" value="ECO:0007669"/>
    <property type="project" value="InterPro"/>
</dbReference>
<dbReference type="PANTHER" id="PTHR13691">
    <property type="entry name" value="RIBOSOMAL PROTEIN L2"/>
    <property type="match status" value="1"/>
</dbReference>
<dbReference type="NCBIfam" id="TIGR01171">
    <property type="entry name" value="rplB_bact"/>
    <property type="match status" value="1"/>
</dbReference>
<dbReference type="Pfam" id="PF00181">
    <property type="entry name" value="Ribosomal_L2_N"/>
    <property type="match status" value="1"/>
</dbReference>
<name>A0A9X3TWR9_9PROT</name>
<dbReference type="GO" id="GO:0003735">
    <property type="term" value="F:structural constituent of ribosome"/>
    <property type="evidence" value="ECO:0007669"/>
    <property type="project" value="InterPro"/>
</dbReference>
<feature type="region of interest" description="Disordered" evidence="8">
    <location>
        <begin position="228"/>
        <end position="264"/>
    </location>
</feature>
<evidence type="ECO:0000256" key="2">
    <source>
        <dbReference type="ARBA" id="ARBA00022730"/>
    </source>
</evidence>
<keyword evidence="5 7" id="KW-0687">Ribonucleoprotein</keyword>
<dbReference type="InterPro" id="IPR022671">
    <property type="entry name" value="Ribosomal_uL2_CS"/>
</dbReference>
<dbReference type="GO" id="GO:0002181">
    <property type="term" value="P:cytoplasmic translation"/>
    <property type="evidence" value="ECO:0007669"/>
    <property type="project" value="TreeGrafter"/>
</dbReference>
<protein>
    <recommendedName>
        <fullName evidence="6 7">Large ribosomal subunit protein uL2</fullName>
    </recommendedName>
</protein>
<accession>A0A9X3TWR9</accession>
<dbReference type="GO" id="GO:0015934">
    <property type="term" value="C:large ribosomal subunit"/>
    <property type="evidence" value="ECO:0007669"/>
    <property type="project" value="InterPro"/>
</dbReference>
<dbReference type="SMART" id="SM01382">
    <property type="entry name" value="Ribosomal_L2_C"/>
    <property type="match status" value="1"/>
</dbReference>
<dbReference type="Gene3D" id="2.30.30.30">
    <property type="match status" value="1"/>
</dbReference>
<reference evidence="11" key="1">
    <citation type="submission" date="2022-08" db="EMBL/GenBank/DDBJ databases">
        <authorList>
            <person name="Vandamme P."/>
            <person name="Hettiarachchi A."/>
            <person name="Peeters C."/>
            <person name="Cnockaert M."/>
            <person name="Carlier A."/>
        </authorList>
    </citation>
    <scope>NUCLEOTIDE SEQUENCE</scope>
    <source>
        <strain evidence="11">LMG 31809</strain>
    </source>
</reference>
<evidence type="ECO:0000313" key="11">
    <source>
        <dbReference type="EMBL" id="MDA5193058.1"/>
    </source>
</evidence>
<keyword evidence="4 7" id="KW-0689">Ribosomal protein</keyword>
<dbReference type="AlphaFoldDB" id="A0A9X3TWR9"/>
<organism evidence="11 12">
    <name type="scientific">Govanella unica</name>
    <dbReference type="NCBI Taxonomy" id="2975056"/>
    <lineage>
        <taxon>Bacteria</taxon>
        <taxon>Pseudomonadati</taxon>
        <taxon>Pseudomonadota</taxon>
        <taxon>Alphaproteobacteria</taxon>
        <taxon>Emcibacterales</taxon>
        <taxon>Govanellaceae</taxon>
        <taxon>Govanella</taxon>
    </lineage>
</organism>
<proteinExistence type="inferred from homology"/>
<dbReference type="InterPro" id="IPR022666">
    <property type="entry name" value="Ribosomal_uL2_RNA-bd_dom"/>
</dbReference>
<evidence type="ECO:0000256" key="1">
    <source>
        <dbReference type="ARBA" id="ARBA00005636"/>
    </source>
</evidence>
<sequence length="279" mass="30373">MALKIYKPTTPGQRGLVQVDRSGLHKGKPVKALTEGLSKSGGRNNRGRVTARWIGGGHKRTYRIIDFKRRKWDMEATVERLEYDPNRSAFIALITYTDGEQAYIIAPQRLAAGDVIIASEKADVKPGNAMPLSNMPVGTIVHNVELKVGKGGQIARSAGAYAQIVGRDEGYVVLRLSSGEQRKVLGTCMGTVGAVSNPDHQNIVHAKAGRARWLGIRPSVRGVAMNPVDHPHGGGEGRTSGGRHPVTPWGKPTKGKRTRSNKATTKFIVRSRHERKRKG</sequence>